<evidence type="ECO:0000256" key="4">
    <source>
        <dbReference type="PIRNR" id="PIRNR006078"/>
    </source>
</evidence>
<gene>
    <name evidence="5" type="ORF">OQ287_09525</name>
</gene>
<protein>
    <submittedName>
        <fullName evidence="5">Glycerate kinase</fullName>
    </submittedName>
</protein>
<comment type="caution">
    <text evidence="5">The sequence shown here is derived from an EMBL/GenBank/DDBJ whole genome shotgun (WGS) entry which is preliminary data.</text>
</comment>
<dbReference type="Gene3D" id="3.90.1510.10">
    <property type="entry name" value="Glycerate kinase, domain 2"/>
    <property type="match status" value="1"/>
</dbReference>
<dbReference type="Pfam" id="PF02595">
    <property type="entry name" value="Gly_kinase"/>
    <property type="match status" value="1"/>
</dbReference>
<dbReference type="InterPro" id="IPR018197">
    <property type="entry name" value="Glycerate_kinase_RE-like"/>
</dbReference>
<dbReference type="AlphaFoldDB" id="A0AA42CUA8"/>
<dbReference type="GO" id="GO:0031388">
    <property type="term" value="P:organic acid phosphorylation"/>
    <property type="evidence" value="ECO:0007669"/>
    <property type="project" value="UniProtKB-UniRule"/>
</dbReference>
<accession>A0AA42CUA8</accession>
<evidence type="ECO:0000256" key="3">
    <source>
        <dbReference type="ARBA" id="ARBA00022777"/>
    </source>
</evidence>
<dbReference type="SUPFAM" id="SSF110738">
    <property type="entry name" value="Glycerate kinase I"/>
    <property type="match status" value="1"/>
</dbReference>
<dbReference type="Gene3D" id="3.40.50.10350">
    <property type="entry name" value="Glycerate kinase, domain 1"/>
    <property type="match status" value="1"/>
</dbReference>
<keyword evidence="6" id="KW-1185">Reference proteome</keyword>
<dbReference type="RefSeq" id="WP_265896284.1">
    <property type="nucleotide sequence ID" value="NZ_JAPIVE010000002.1"/>
</dbReference>
<dbReference type="InterPro" id="IPR018193">
    <property type="entry name" value="Glyc_kinase_flavodox-like_fold"/>
</dbReference>
<name>A0AA42CUA8_9GAMM</name>
<dbReference type="InterPro" id="IPR004381">
    <property type="entry name" value="Glycerate_kinase"/>
</dbReference>
<dbReference type="InterPro" id="IPR036129">
    <property type="entry name" value="Glycerate_kinase_sf"/>
</dbReference>
<keyword evidence="2 4" id="KW-0808">Transferase</keyword>
<evidence type="ECO:0000256" key="2">
    <source>
        <dbReference type="ARBA" id="ARBA00022679"/>
    </source>
</evidence>
<dbReference type="PIRSF" id="PIRSF006078">
    <property type="entry name" value="GlxK"/>
    <property type="match status" value="1"/>
</dbReference>
<evidence type="ECO:0000256" key="1">
    <source>
        <dbReference type="ARBA" id="ARBA00006284"/>
    </source>
</evidence>
<proteinExistence type="inferred from homology"/>
<dbReference type="GO" id="GO:0008887">
    <property type="term" value="F:glycerate kinase activity"/>
    <property type="evidence" value="ECO:0007669"/>
    <property type="project" value="UniProtKB-UniRule"/>
</dbReference>
<evidence type="ECO:0000313" key="5">
    <source>
        <dbReference type="EMBL" id="MCX2524482.1"/>
    </source>
</evidence>
<keyword evidence="3 4" id="KW-0418">Kinase</keyword>
<evidence type="ECO:0000313" key="6">
    <source>
        <dbReference type="Proteomes" id="UP001165678"/>
    </source>
</evidence>
<dbReference type="NCBIfam" id="TIGR00045">
    <property type="entry name" value="glycerate kinase"/>
    <property type="match status" value="1"/>
</dbReference>
<sequence length="382" mass="39359">MIILAPDSFKDALSARDAAQAMASGIRRVQPEATLLCCPMGDGGEGTLDAIIAATGIERRITTVVDALGRPIDAAWGWNEAEQTAIVELAEAAGLQQIAPDERDARHTTTEGVGLLIKAALDAGARHLVLTLGGSATNDAGSGMMRALGLELLDDAGTPLPPGGSALARLARVNTDHLDPRLEKLTVQAAVDVNNPLCGPQGASAVFGPQKGADADTVAELDKALAHFAEQLGPFNGPDHASTEGAGAAGGMGFAALAFLNATLVPGIELVMAQVNFDEALSDASLVITGEGRVDGQSLSGKTPIGIARRARDAGVPVVVLAGSLGEGWTAIHDEGVTATWALSDRPMALEEALARCAELLADRSEAVWRLWQQAARGQNRQ</sequence>
<comment type="similarity">
    <text evidence="1 4">Belongs to the glycerate kinase type-1 family.</text>
</comment>
<dbReference type="PANTHER" id="PTHR21599">
    <property type="entry name" value="GLYCERATE KINASE"/>
    <property type="match status" value="1"/>
</dbReference>
<organism evidence="5 6">
    <name type="scientific">Larsenimonas rhizosphaerae</name>
    <dbReference type="NCBI Taxonomy" id="2944682"/>
    <lineage>
        <taxon>Bacteria</taxon>
        <taxon>Pseudomonadati</taxon>
        <taxon>Pseudomonadota</taxon>
        <taxon>Gammaproteobacteria</taxon>
        <taxon>Oceanospirillales</taxon>
        <taxon>Halomonadaceae</taxon>
        <taxon>Larsenimonas</taxon>
    </lineage>
</organism>
<dbReference type="PANTHER" id="PTHR21599:SF0">
    <property type="entry name" value="GLYCERATE KINASE"/>
    <property type="match status" value="1"/>
</dbReference>
<reference evidence="5" key="1">
    <citation type="submission" date="2022-11" db="EMBL/GenBank/DDBJ databases">
        <title>Larsenimonas rhizosphaerae sp. nov., isolated from a tidal mudflat.</title>
        <authorList>
            <person name="Lee S.D."/>
            <person name="Kim I.S."/>
        </authorList>
    </citation>
    <scope>NUCLEOTIDE SEQUENCE</scope>
    <source>
        <strain evidence="5">GH2-1</strain>
    </source>
</reference>
<dbReference type="Proteomes" id="UP001165678">
    <property type="component" value="Unassembled WGS sequence"/>
</dbReference>
<dbReference type="EMBL" id="JAPIVE010000002">
    <property type="protein sequence ID" value="MCX2524482.1"/>
    <property type="molecule type" value="Genomic_DNA"/>
</dbReference>